<dbReference type="Pfam" id="PF01042">
    <property type="entry name" value="Ribonuc_L-PSP"/>
    <property type="match status" value="2"/>
</dbReference>
<evidence type="ECO:0000256" key="8">
    <source>
        <dbReference type="ARBA" id="ARBA00029814"/>
    </source>
</evidence>
<dbReference type="NCBIfam" id="TIGR00290">
    <property type="entry name" value="MJ0570_dom"/>
    <property type="match status" value="1"/>
</dbReference>
<evidence type="ECO:0000256" key="7">
    <source>
        <dbReference type="ARBA" id="ARBA00022840"/>
    </source>
</evidence>
<dbReference type="Gene3D" id="3.40.50.620">
    <property type="entry name" value="HUPs"/>
    <property type="match status" value="1"/>
</dbReference>
<evidence type="ECO:0000256" key="9">
    <source>
        <dbReference type="ARBA" id="ARBA00031202"/>
    </source>
</evidence>
<evidence type="ECO:0000256" key="1">
    <source>
        <dbReference type="ARBA" id="ARBA00005156"/>
    </source>
</evidence>
<keyword evidence="7 14" id="KW-0067">ATP-binding</keyword>
<gene>
    <name evidence="14" type="ORF">ZOSMA_9G01630</name>
</gene>
<evidence type="ECO:0000256" key="12">
    <source>
        <dbReference type="ARBA" id="ARBA00048108"/>
    </source>
</evidence>
<dbReference type="SUPFAM" id="SSF55298">
    <property type="entry name" value="YjgF-like"/>
    <property type="match status" value="2"/>
</dbReference>
<reference evidence="15" key="1">
    <citation type="journal article" date="2016" name="Nature">
        <title>The genome of the seagrass Zostera marina reveals angiosperm adaptation to the sea.</title>
        <authorList>
            <person name="Olsen J.L."/>
            <person name="Rouze P."/>
            <person name="Verhelst B."/>
            <person name="Lin Y.-C."/>
            <person name="Bayer T."/>
            <person name="Collen J."/>
            <person name="Dattolo E."/>
            <person name="De Paoli E."/>
            <person name="Dittami S."/>
            <person name="Maumus F."/>
            <person name="Michel G."/>
            <person name="Kersting A."/>
            <person name="Lauritano C."/>
            <person name="Lohaus R."/>
            <person name="Toepel M."/>
            <person name="Tonon T."/>
            <person name="Vanneste K."/>
            <person name="Amirebrahimi M."/>
            <person name="Brakel J."/>
            <person name="Bostroem C."/>
            <person name="Chovatia M."/>
            <person name="Grimwood J."/>
            <person name="Jenkins J.W."/>
            <person name="Jueterbock A."/>
            <person name="Mraz A."/>
            <person name="Stam W.T."/>
            <person name="Tice H."/>
            <person name="Bornberg-Bauer E."/>
            <person name="Green P.J."/>
            <person name="Pearson G.A."/>
            <person name="Procaccini G."/>
            <person name="Duarte C.M."/>
            <person name="Schmutz J."/>
            <person name="Reusch T.B.H."/>
            <person name="Van de Peer Y."/>
        </authorList>
    </citation>
    <scope>NUCLEOTIDE SEQUENCE [LARGE SCALE GENOMIC DNA]</scope>
    <source>
        <strain evidence="15">cv. Finnish</strain>
    </source>
</reference>
<dbReference type="PANTHER" id="PTHR12196:SF2">
    <property type="entry name" value="DIPHTHINE--AMMONIA LIGASE"/>
    <property type="match status" value="1"/>
</dbReference>
<dbReference type="FunFam" id="3.40.50.620:FF:000069">
    <property type="entry name" value="diphthine--ammonia ligase"/>
    <property type="match status" value="1"/>
</dbReference>
<dbReference type="InterPro" id="IPR002761">
    <property type="entry name" value="Diphthami_syn_dom"/>
</dbReference>
<dbReference type="InterPro" id="IPR030662">
    <property type="entry name" value="DPH6/MJ0570"/>
</dbReference>
<comment type="caution">
    <text evidence="14">The sequence shown here is derived from an EMBL/GenBank/DDBJ whole genome shotgun (WGS) entry which is preliminary data.</text>
</comment>
<dbReference type="InterPro" id="IPR006175">
    <property type="entry name" value="YjgF/YER057c/UK114"/>
</dbReference>
<dbReference type="GO" id="GO:0017178">
    <property type="term" value="F:diphthine-ammonia ligase activity"/>
    <property type="evidence" value="ECO:0000318"/>
    <property type="project" value="GO_Central"/>
</dbReference>
<dbReference type="InterPro" id="IPR014729">
    <property type="entry name" value="Rossmann-like_a/b/a_fold"/>
</dbReference>
<comment type="similarity">
    <text evidence="2">Belongs to the Diphthine--ammonia ligase family.</text>
</comment>
<keyword evidence="5" id="KW-0436">Ligase</keyword>
<dbReference type="FunFam" id="3.90.1490.10:FF:000001">
    <property type="entry name" value="Diphthine--ammonia ligase"/>
    <property type="match status" value="1"/>
</dbReference>
<evidence type="ECO:0000256" key="6">
    <source>
        <dbReference type="ARBA" id="ARBA00022741"/>
    </source>
</evidence>
<keyword evidence="15" id="KW-1185">Reference proteome</keyword>
<dbReference type="InterPro" id="IPR035959">
    <property type="entry name" value="RutC-like_sf"/>
</dbReference>
<feature type="domain" description="Diphthamide synthase" evidence="13">
    <location>
        <begin position="1"/>
        <end position="221"/>
    </location>
</feature>
<evidence type="ECO:0000256" key="4">
    <source>
        <dbReference type="ARBA" id="ARBA00018426"/>
    </source>
</evidence>
<dbReference type="EMBL" id="LFYR01002228">
    <property type="protein sequence ID" value="KMZ56059.1"/>
    <property type="molecule type" value="Genomic_DNA"/>
</dbReference>
<sequence length="735" mass="81998">MKVVALVSGGKDSCYAMMRCIDYHHEIVALANLLPEDDSVDEMDSYMYQTVGHQIVISYSECMGLPLFRRRIHGSARHKDLCYKEILGDEVEDMYVLLNEVKQKIPSVTAVCSGAIASDYQRLRVESVCSRLNLVSLAYLWKQDQTLLLDEMVKKGIVAIIIKVAAMGLNPTKHLGKTIADMQPSLLHLKELYGINVCGEGGEYESLTLDCPLFKNARIILENFQVIPHSMDSIAPVGILHPVSFYSERKNVINSMSNSTEIRDTTQEKIVDVYEVLGVHHHPLSIDDLNTHSTIQDPTLEDKILHISTAKGKTFSVGCWISSSSNKDVQEDLEAVLRKIELRLGEDNLGWVNVIYIHLYISDMKAFTLANEVYLRFITEDKCRFGVPSRSTIELPLTQVNLGNAYIEVLVAEDLSKRVLHVQSISCWAPSCIGPYSQATLHKEILFMAGQLGLDPPTMLLCSGGAIAELDQALKNCEAVAESFDCSIASSAISLLIYCSTSLTVAERIEVEHRKKSFLHKKISETQSTIFLYVLAPNLPKSAVLEIKPLLYVPNYDDDDDDEALDITNVPTSSYPRIPNYWDSKLFDLNDSCCQKFIISRKICAVAVSVVNDVATEICSITERNAAEDFHCCNSSEHLLIISRFCLYLLHQTLVDVNFCWSELMNLRIYVSTAFCTDIDMLNGAFSDAFAELAETNSNIHKTTESMFTLIPVLGSGRSASMNDLVTCELLALKS</sequence>
<comment type="pathway">
    <text evidence="1">Protein modification; peptidyl-diphthamide biosynthesis.</text>
</comment>
<accession>A0A0K9NH31</accession>
<dbReference type="Proteomes" id="UP000036987">
    <property type="component" value="Unassembled WGS sequence"/>
</dbReference>
<protein>
    <recommendedName>
        <fullName evidence="4">Diphthine--ammonia ligase</fullName>
        <ecNumber evidence="3">6.3.1.14</ecNumber>
    </recommendedName>
    <alternativeName>
        <fullName evidence="9">ATP-binding domain-containing protein 4</fullName>
    </alternativeName>
    <alternativeName>
        <fullName evidence="8">Diphthamide synthase</fullName>
    </alternativeName>
    <alternativeName>
        <fullName evidence="10">Diphthamide synthetase</fullName>
    </alternativeName>
    <alternativeName>
        <fullName evidence="11">Protein DPH6 homolog</fullName>
    </alternativeName>
</protein>
<dbReference type="CDD" id="cd06156">
    <property type="entry name" value="eu_AANH_C_2"/>
    <property type="match status" value="1"/>
</dbReference>
<dbReference type="Gene3D" id="3.90.1490.10">
    <property type="entry name" value="putative n-type atp pyrophosphatase, domain 2"/>
    <property type="match status" value="1"/>
</dbReference>
<dbReference type="EC" id="6.3.1.14" evidence="3"/>
<evidence type="ECO:0000256" key="3">
    <source>
        <dbReference type="ARBA" id="ARBA00012089"/>
    </source>
</evidence>
<evidence type="ECO:0000256" key="10">
    <source>
        <dbReference type="ARBA" id="ARBA00031552"/>
    </source>
</evidence>
<dbReference type="Pfam" id="PF01902">
    <property type="entry name" value="Diphthami_syn_2"/>
    <property type="match status" value="1"/>
</dbReference>
<evidence type="ECO:0000259" key="13">
    <source>
        <dbReference type="Pfam" id="PF01902"/>
    </source>
</evidence>
<dbReference type="GO" id="GO:0017183">
    <property type="term" value="P:protein histidyl modification to diphthamide"/>
    <property type="evidence" value="ECO:0000318"/>
    <property type="project" value="GO_Central"/>
</dbReference>
<evidence type="ECO:0000313" key="14">
    <source>
        <dbReference type="EMBL" id="KMZ56059.1"/>
    </source>
</evidence>
<evidence type="ECO:0000256" key="2">
    <source>
        <dbReference type="ARBA" id="ARBA00008496"/>
    </source>
</evidence>
<organism evidence="14 15">
    <name type="scientific">Zostera marina</name>
    <name type="common">Eelgrass</name>
    <dbReference type="NCBI Taxonomy" id="29655"/>
    <lineage>
        <taxon>Eukaryota</taxon>
        <taxon>Viridiplantae</taxon>
        <taxon>Streptophyta</taxon>
        <taxon>Embryophyta</taxon>
        <taxon>Tracheophyta</taxon>
        <taxon>Spermatophyta</taxon>
        <taxon>Magnoliopsida</taxon>
        <taxon>Liliopsida</taxon>
        <taxon>Zosteraceae</taxon>
        <taxon>Zostera</taxon>
    </lineage>
</organism>
<evidence type="ECO:0000256" key="11">
    <source>
        <dbReference type="ARBA" id="ARBA00032849"/>
    </source>
</evidence>
<dbReference type="OMA" id="EFQVVLH"/>
<name>A0A0K9NH31_ZOSMR</name>
<dbReference type="STRING" id="29655.A0A0K9NH31"/>
<comment type="catalytic activity">
    <reaction evidence="12">
        <text>diphthine-[translation elongation factor 2] + NH4(+) + ATP = diphthamide-[translation elongation factor 2] + AMP + diphosphate + H(+)</text>
        <dbReference type="Rhea" id="RHEA:19753"/>
        <dbReference type="Rhea" id="RHEA-COMP:10172"/>
        <dbReference type="Rhea" id="RHEA-COMP:10174"/>
        <dbReference type="ChEBI" id="CHEBI:15378"/>
        <dbReference type="ChEBI" id="CHEBI:16692"/>
        <dbReference type="ChEBI" id="CHEBI:28938"/>
        <dbReference type="ChEBI" id="CHEBI:30616"/>
        <dbReference type="ChEBI" id="CHEBI:33019"/>
        <dbReference type="ChEBI" id="CHEBI:82696"/>
        <dbReference type="ChEBI" id="CHEBI:456215"/>
        <dbReference type="EC" id="6.3.1.14"/>
    </reaction>
</comment>
<proteinExistence type="inferred from homology"/>
<dbReference type="Gene3D" id="3.30.1330.40">
    <property type="entry name" value="RutC-like"/>
    <property type="match status" value="2"/>
</dbReference>
<dbReference type="GO" id="GO:0005524">
    <property type="term" value="F:ATP binding"/>
    <property type="evidence" value="ECO:0007669"/>
    <property type="project" value="UniProtKB-KW"/>
</dbReference>
<evidence type="ECO:0000256" key="5">
    <source>
        <dbReference type="ARBA" id="ARBA00022598"/>
    </source>
</evidence>
<evidence type="ECO:0000313" key="15">
    <source>
        <dbReference type="Proteomes" id="UP000036987"/>
    </source>
</evidence>
<dbReference type="PANTHER" id="PTHR12196">
    <property type="entry name" value="DOMAIN OF UNKNOWN FUNCTION 71 DUF71 -CONTAINING PROTEIN"/>
    <property type="match status" value="1"/>
</dbReference>
<keyword evidence="6" id="KW-0547">Nucleotide-binding</keyword>
<dbReference type="CDD" id="cd01994">
    <property type="entry name" value="AANH_PF0828-like"/>
    <property type="match status" value="1"/>
</dbReference>
<dbReference type="AlphaFoldDB" id="A0A0K9NH31"/>
<dbReference type="SUPFAM" id="SSF52402">
    <property type="entry name" value="Adenine nucleotide alpha hydrolases-like"/>
    <property type="match status" value="1"/>
</dbReference>
<dbReference type="OrthoDB" id="686384at2759"/>